<evidence type="ECO:0000256" key="5">
    <source>
        <dbReference type="ARBA" id="ARBA00022723"/>
    </source>
</evidence>
<dbReference type="EMBL" id="QZWG01000003">
    <property type="protein sequence ID" value="RZC22398.1"/>
    <property type="molecule type" value="Genomic_DNA"/>
</dbReference>
<keyword evidence="13" id="KW-1185">Reference proteome</keyword>
<keyword evidence="6" id="KW-0862">Zinc</keyword>
<dbReference type="InterPro" id="IPR043017">
    <property type="entry name" value="WIYLD_dom_sf"/>
</dbReference>
<sequence>LKSFVQVTPEIVVDSGDTLFFGTFMAPNPRVNKAFSFMKALGISDKDVKPVLIKLFRVYEGNWELIEDDNYHTLVDAYFDFEKHKGVEGERKANDSCHGGEKPKRGPLLVDDDDDDKDLQTMDSSSQMLSAEDNKISPKTFEQKIIEPSQTFMKDIKPKTSSQASHTMLSEVEKISNLPRVAAKDRKSYPENASSAVEKVLVKPRTKKLKMQLASTNHIGLPDASDEKLCLKPLSTQDQDMESKDDVISACDRNTPAYNGNITIASSSRLGEVKISLNCDSALGQPNFSIPNLDIVMKFMDKKYIRSCNTVEPQFSMAKLLDDLCRIYLKLGYRKGSNSKRANLQQYVNQGERNPFRFISDITKGSEKVKISLIDETGSEDLPKFNYIPCNITYQSANVNISLARISDEGCCSDCSGNCLSSPLPCACAQETGGEFAYTPHGLLKEEFLTACVSMKNEPQDHHYVYCQECPLEKSKNEYMPERCKGHMVRKFIKECWRKCGCDMQCGNRIVQRGIACKLQVFSTREGKGWGLRTLEDLPKGTFVCEYVGEILTNMELYERIMQDTGNERHTYPVTLDADWGSEQGLKDEEALCLDATKNGNVGRFINHRCYDANLIDIPVEIESPDHHYYHLAFFTNRTVSANEELTWDYGIDFDDHDHPIKAFRCCCGSVFCCDKKQKGKGKIENQINVTRGMSELKQLE</sequence>
<name>A0A445LGT0_GLYSO</name>
<evidence type="ECO:0000256" key="1">
    <source>
        <dbReference type="ARBA" id="ARBA00004123"/>
    </source>
</evidence>
<feature type="non-terminal residue" evidence="12">
    <location>
        <position position="1"/>
    </location>
</feature>
<evidence type="ECO:0000259" key="10">
    <source>
        <dbReference type="PROSITE" id="PS50867"/>
    </source>
</evidence>
<dbReference type="AlphaFoldDB" id="A0A445LGT0"/>
<comment type="subcellular location">
    <subcellularLocation>
        <location evidence="2">Chromosome</location>
    </subcellularLocation>
    <subcellularLocation>
        <location evidence="1">Nucleus</location>
    </subcellularLocation>
</comment>
<dbReference type="CDD" id="cd10538">
    <property type="entry name" value="SET_SETDB-like"/>
    <property type="match status" value="1"/>
</dbReference>
<dbReference type="GO" id="GO:0042054">
    <property type="term" value="F:histone methyltransferase activity"/>
    <property type="evidence" value="ECO:0007669"/>
    <property type="project" value="InterPro"/>
</dbReference>
<evidence type="ECO:0000256" key="7">
    <source>
        <dbReference type="ARBA" id="ARBA00023242"/>
    </source>
</evidence>
<dbReference type="InterPro" id="IPR046341">
    <property type="entry name" value="SET_dom_sf"/>
</dbReference>
<dbReference type="Gene3D" id="1.10.8.850">
    <property type="entry name" value="Histone-lysine N methyltransferase , C-terminal domain-like"/>
    <property type="match status" value="1"/>
</dbReference>
<feature type="region of interest" description="Disordered" evidence="8">
    <location>
        <begin position="89"/>
        <end position="115"/>
    </location>
</feature>
<dbReference type="Pfam" id="PF00856">
    <property type="entry name" value="SET"/>
    <property type="match status" value="1"/>
</dbReference>
<evidence type="ECO:0000256" key="2">
    <source>
        <dbReference type="ARBA" id="ARBA00004286"/>
    </source>
</evidence>
<evidence type="ECO:0000313" key="12">
    <source>
        <dbReference type="EMBL" id="RZC22398.1"/>
    </source>
</evidence>
<organism evidence="12 13">
    <name type="scientific">Glycine soja</name>
    <name type="common">Wild soybean</name>
    <dbReference type="NCBI Taxonomy" id="3848"/>
    <lineage>
        <taxon>Eukaryota</taxon>
        <taxon>Viridiplantae</taxon>
        <taxon>Streptophyta</taxon>
        <taxon>Embryophyta</taxon>
        <taxon>Tracheophyta</taxon>
        <taxon>Spermatophyta</taxon>
        <taxon>Magnoliopsida</taxon>
        <taxon>eudicotyledons</taxon>
        <taxon>Gunneridae</taxon>
        <taxon>Pentapetalae</taxon>
        <taxon>rosids</taxon>
        <taxon>fabids</taxon>
        <taxon>Fabales</taxon>
        <taxon>Fabaceae</taxon>
        <taxon>Papilionoideae</taxon>
        <taxon>50 kb inversion clade</taxon>
        <taxon>NPAAA clade</taxon>
        <taxon>indigoferoid/millettioid clade</taxon>
        <taxon>Phaseoleae</taxon>
        <taxon>Glycine</taxon>
        <taxon>Glycine subgen. Soja</taxon>
    </lineage>
</organism>
<evidence type="ECO:0000256" key="4">
    <source>
        <dbReference type="ARBA" id="ARBA00022679"/>
    </source>
</evidence>
<dbReference type="PANTHER" id="PTHR46450">
    <property type="entry name" value="INACTIVE HISTONE-LYSINE N-METHYLTRANSFERASE SUVR1-RELATED"/>
    <property type="match status" value="1"/>
</dbReference>
<feature type="domain" description="SET" evidence="9">
    <location>
        <begin position="517"/>
        <end position="651"/>
    </location>
</feature>
<dbReference type="FunFam" id="2.170.270.10:FF:000046">
    <property type="entry name" value="SET-domain containing protein lysine methyltransferase family protein"/>
    <property type="match status" value="1"/>
</dbReference>
<dbReference type="PROSITE" id="PS50280">
    <property type="entry name" value="SET"/>
    <property type="match status" value="1"/>
</dbReference>
<evidence type="ECO:0000313" key="13">
    <source>
        <dbReference type="Proteomes" id="UP000289340"/>
    </source>
</evidence>
<dbReference type="Gene3D" id="2.170.270.10">
    <property type="entry name" value="SET domain"/>
    <property type="match status" value="1"/>
</dbReference>
<evidence type="ECO:0000259" key="9">
    <source>
        <dbReference type="PROSITE" id="PS50280"/>
    </source>
</evidence>
<dbReference type="Pfam" id="PF10440">
    <property type="entry name" value="WIYLD"/>
    <property type="match status" value="1"/>
</dbReference>
<dbReference type="SMART" id="SM00468">
    <property type="entry name" value="PreSET"/>
    <property type="match status" value="1"/>
</dbReference>
<dbReference type="GO" id="GO:0005694">
    <property type="term" value="C:chromosome"/>
    <property type="evidence" value="ECO:0007669"/>
    <property type="project" value="UniProtKB-SubCell"/>
</dbReference>
<dbReference type="Pfam" id="PF05033">
    <property type="entry name" value="Pre-SET"/>
    <property type="match status" value="1"/>
</dbReference>
<reference evidence="12 13" key="1">
    <citation type="submission" date="2018-09" db="EMBL/GenBank/DDBJ databases">
        <title>A high-quality reference genome of wild soybean provides a powerful tool to mine soybean genomes.</title>
        <authorList>
            <person name="Xie M."/>
            <person name="Chung C.Y.L."/>
            <person name="Li M.-W."/>
            <person name="Wong F.-L."/>
            <person name="Chan T.-F."/>
            <person name="Lam H.-M."/>
        </authorList>
    </citation>
    <scope>NUCLEOTIDE SEQUENCE [LARGE SCALE GENOMIC DNA]</scope>
    <source>
        <strain evidence="13">cv. W05</strain>
        <tissue evidence="12">Hypocotyl of etiolated seedlings</tissue>
    </source>
</reference>
<evidence type="ECO:0000256" key="8">
    <source>
        <dbReference type="SAM" id="MobiDB-lite"/>
    </source>
</evidence>
<dbReference type="EMBL" id="QZWG01000003">
    <property type="protein sequence ID" value="RZC22397.1"/>
    <property type="molecule type" value="Genomic_DNA"/>
</dbReference>
<dbReference type="PROSITE" id="PS51580">
    <property type="entry name" value="SAM_MT43_3"/>
    <property type="match status" value="1"/>
</dbReference>
<evidence type="ECO:0000313" key="11">
    <source>
        <dbReference type="EMBL" id="RZC22397.1"/>
    </source>
</evidence>
<dbReference type="GO" id="GO:0032259">
    <property type="term" value="P:methylation"/>
    <property type="evidence" value="ECO:0007669"/>
    <property type="project" value="UniProtKB-KW"/>
</dbReference>
<dbReference type="GO" id="GO:0005634">
    <property type="term" value="C:nucleus"/>
    <property type="evidence" value="ECO:0007669"/>
    <property type="project" value="UniProtKB-SubCell"/>
</dbReference>
<feature type="compositionally biased region" description="Basic and acidic residues" evidence="8">
    <location>
        <begin position="89"/>
        <end position="104"/>
    </location>
</feature>
<keyword evidence="12" id="KW-0489">Methyltransferase</keyword>
<evidence type="ECO:0000256" key="6">
    <source>
        <dbReference type="ARBA" id="ARBA00022833"/>
    </source>
</evidence>
<keyword evidence="7" id="KW-0539">Nucleus</keyword>
<dbReference type="InterPro" id="IPR001214">
    <property type="entry name" value="SET_dom"/>
</dbReference>
<dbReference type="PROSITE" id="PS50867">
    <property type="entry name" value="PRE_SET"/>
    <property type="match status" value="1"/>
</dbReference>
<dbReference type="SMART" id="SM00317">
    <property type="entry name" value="SET"/>
    <property type="match status" value="1"/>
</dbReference>
<protein>
    <submittedName>
        <fullName evidence="11">Histone-lysine N-methyltransferase SUVR4 isoform A</fullName>
    </submittedName>
    <submittedName>
        <fullName evidence="12">Histone-lysine N-methyltransferase SUVR4 isoform B</fullName>
        <ecNumber evidence="11 12">2.1.1.43</ecNumber>
    </submittedName>
</protein>
<dbReference type="GO" id="GO:0008270">
    <property type="term" value="F:zinc ion binding"/>
    <property type="evidence" value="ECO:0007669"/>
    <property type="project" value="InterPro"/>
</dbReference>
<accession>A0A445LGT0</accession>
<dbReference type="SUPFAM" id="SSF82199">
    <property type="entry name" value="SET domain"/>
    <property type="match status" value="1"/>
</dbReference>
<keyword evidence="3" id="KW-0158">Chromosome</keyword>
<comment type="caution">
    <text evidence="12">The sequence shown here is derived from an EMBL/GenBank/DDBJ whole genome shotgun (WGS) entry which is preliminary data.</text>
</comment>
<dbReference type="PANTHER" id="PTHR46450:SF24">
    <property type="entry name" value="HISTONE-LYSINE N-METHYLTRANSFERASE SUVR4"/>
    <property type="match status" value="1"/>
</dbReference>
<dbReference type="EC" id="2.1.1.43" evidence="11 12"/>
<keyword evidence="5" id="KW-0479">Metal-binding</keyword>
<feature type="domain" description="Pre-SET" evidence="10">
    <location>
        <begin position="415"/>
        <end position="514"/>
    </location>
</feature>
<dbReference type="InterPro" id="IPR007728">
    <property type="entry name" value="Pre-SET_dom"/>
</dbReference>
<evidence type="ECO:0000256" key="3">
    <source>
        <dbReference type="ARBA" id="ARBA00022454"/>
    </source>
</evidence>
<dbReference type="Proteomes" id="UP000289340">
    <property type="component" value="Chromosome 3"/>
</dbReference>
<dbReference type="InterPro" id="IPR025776">
    <property type="entry name" value="SUVR4/1/2"/>
</dbReference>
<gene>
    <name evidence="12" type="ORF">D0Y65_008175</name>
</gene>
<proteinExistence type="predicted"/>
<keyword evidence="4 12" id="KW-0808">Transferase</keyword>
<dbReference type="InterPro" id="IPR018848">
    <property type="entry name" value="WIYLD_domain"/>
</dbReference>